<evidence type="ECO:0000259" key="4">
    <source>
        <dbReference type="PROSITE" id="PS50949"/>
    </source>
</evidence>
<dbReference type="PRINTS" id="PR00035">
    <property type="entry name" value="HTHGNTR"/>
</dbReference>
<dbReference type="SUPFAM" id="SSF48008">
    <property type="entry name" value="GntR ligand-binding domain-like"/>
    <property type="match status" value="1"/>
</dbReference>
<organism evidence="5 6">
    <name type="scientific">Microbacterium alkaliflavum</name>
    <dbReference type="NCBI Taxonomy" id="3248839"/>
    <lineage>
        <taxon>Bacteria</taxon>
        <taxon>Bacillati</taxon>
        <taxon>Actinomycetota</taxon>
        <taxon>Actinomycetes</taxon>
        <taxon>Micrococcales</taxon>
        <taxon>Microbacteriaceae</taxon>
        <taxon>Microbacterium</taxon>
    </lineage>
</organism>
<evidence type="ECO:0000256" key="3">
    <source>
        <dbReference type="ARBA" id="ARBA00023163"/>
    </source>
</evidence>
<dbReference type="InterPro" id="IPR036390">
    <property type="entry name" value="WH_DNA-bd_sf"/>
</dbReference>
<reference evidence="5 6" key="1">
    <citation type="submission" date="2024-09" db="EMBL/GenBank/DDBJ databases">
        <authorList>
            <person name="Pan X."/>
        </authorList>
    </citation>
    <scope>NUCLEOTIDE SEQUENCE [LARGE SCALE GENOMIC DNA]</scope>
    <source>
        <strain evidence="5 6">B2969</strain>
    </source>
</reference>
<dbReference type="PROSITE" id="PS50949">
    <property type="entry name" value="HTH_GNTR"/>
    <property type="match status" value="1"/>
</dbReference>
<gene>
    <name evidence="5" type="ORF">ACH3VR_15485</name>
</gene>
<protein>
    <submittedName>
        <fullName evidence="5">GntR family transcriptional regulator</fullName>
    </submittedName>
</protein>
<dbReference type="Gene3D" id="1.20.120.530">
    <property type="entry name" value="GntR ligand-binding domain-like"/>
    <property type="match status" value="1"/>
</dbReference>
<dbReference type="InterPro" id="IPR036388">
    <property type="entry name" value="WH-like_DNA-bd_sf"/>
</dbReference>
<evidence type="ECO:0000256" key="2">
    <source>
        <dbReference type="ARBA" id="ARBA00023125"/>
    </source>
</evidence>
<evidence type="ECO:0000313" key="5">
    <source>
        <dbReference type="EMBL" id="MFH8251770.1"/>
    </source>
</evidence>
<dbReference type="Pfam" id="PF07729">
    <property type="entry name" value="FCD"/>
    <property type="match status" value="1"/>
</dbReference>
<feature type="domain" description="HTH gntR-type" evidence="4">
    <location>
        <begin position="14"/>
        <end position="81"/>
    </location>
</feature>
<keyword evidence="6" id="KW-1185">Reference proteome</keyword>
<dbReference type="PANTHER" id="PTHR43537:SF49">
    <property type="entry name" value="TRANSCRIPTIONAL REGULATORY PROTEIN"/>
    <property type="match status" value="1"/>
</dbReference>
<dbReference type="RefSeq" id="WP_397557217.1">
    <property type="nucleotide sequence ID" value="NZ_JBIQWL010000005.1"/>
</dbReference>
<proteinExistence type="predicted"/>
<dbReference type="InterPro" id="IPR008920">
    <property type="entry name" value="TF_FadR/GntR_C"/>
</dbReference>
<dbReference type="Pfam" id="PF00392">
    <property type="entry name" value="GntR"/>
    <property type="match status" value="1"/>
</dbReference>
<accession>A0ABW7QA62</accession>
<keyword evidence="1" id="KW-0805">Transcription regulation</keyword>
<dbReference type="InterPro" id="IPR000524">
    <property type="entry name" value="Tscrpt_reg_HTH_GntR"/>
</dbReference>
<name>A0ABW7QA62_9MICO</name>
<keyword evidence="3" id="KW-0804">Transcription</keyword>
<comment type="caution">
    <text evidence="5">The sequence shown here is derived from an EMBL/GenBank/DDBJ whole genome shotgun (WGS) entry which is preliminary data.</text>
</comment>
<dbReference type="SUPFAM" id="SSF46785">
    <property type="entry name" value="Winged helix' DNA-binding domain"/>
    <property type="match status" value="1"/>
</dbReference>
<dbReference type="Proteomes" id="UP001610861">
    <property type="component" value="Unassembled WGS sequence"/>
</dbReference>
<evidence type="ECO:0000256" key="1">
    <source>
        <dbReference type="ARBA" id="ARBA00023015"/>
    </source>
</evidence>
<evidence type="ECO:0000313" key="6">
    <source>
        <dbReference type="Proteomes" id="UP001610861"/>
    </source>
</evidence>
<dbReference type="SMART" id="SM00345">
    <property type="entry name" value="HTH_GNTR"/>
    <property type="match status" value="1"/>
</dbReference>
<dbReference type="InterPro" id="IPR011711">
    <property type="entry name" value="GntR_C"/>
</dbReference>
<dbReference type="Gene3D" id="1.10.10.10">
    <property type="entry name" value="Winged helix-like DNA-binding domain superfamily/Winged helix DNA-binding domain"/>
    <property type="match status" value="1"/>
</dbReference>
<dbReference type="CDD" id="cd07377">
    <property type="entry name" value="WHTH_GntR"/>
    <property type="match status" value="1"/>
</dbReference>
<dbReference type="PANTHER" id="PTHR43537">
    <property type="entry name" value="TRANSCRIPTIONAL REGULATOR, GNTR FAMILY"/>
    <property type="match status" value="1"/>
</dbReference>
<keyword evidence="2" id="KW-0238">DNA-binding</keyword>
<dbReference type="EMBL" id="JBIQWL010000005">
    <property type="protein sequence ID" value="MFH8251770.1"/>
    <property type="molecule type" value="Genomic_DNA"/>
</dbReference>
<sequence>MTTVPLMPVDPRGTVLGDEVYAAIGEAILDGRLKPGEHLRDQELARWLGVSRTPVREALQRLERTGLVEVAPNRYTRVTMPDHGLIGETHEFVVLLLGNIVRLAAARMSDDELDDVLGQIDAVIVASRADDRLGIIDGSARLFETLTSVAKNRPFVRVMREAELVIKRNLSGWHPFVECPVQRSEGYEEFKAALAARDGDRAERALRAQHGLA</sequence>